<dbReference type="PANTHER" id="PTHR10876:SF0">
    <property type="entry name" value="ZINC FINGER PROTEIN ZPR1"/>
    <property type="match status" value="1"/>
</dbReference>
<dbReference type="InterPro" id="IPR028119">
    <property type="entry name" value="Snapin/Pallidin/Snn1"/>
</dbReference>
<dbReference type="Gene3D" id="2.60.120.1040">
    <property type="entry name" value="ZPR1, A/B domain"/>
    <property type="match status" value="2"/>
</dbReference>
<dbReference type="Pfam" id="PF14712">
    <property type="entry name" value="Snapin_Pallidin"/>
    <property type="match status" value="1"/>
</dbReference>
<evidence type="ECO:0000256" key="2">
    <source>
        <dbReference type="ARBA" id="ARBA00009875"/>
    </source>
</evidence>
<dbReference type="Pfam" id="PF05191">
    <property type="entry name" value="ADK_lid"/>
    <property type="match status" value="1"/>
</dbReference>
<feature type="region of interest" description="Disordered" evidence="13">
    <location>
        <begin position="174"/>
        <end position="210"/>
    </location>
</feature>
<keyword evidence="5" id="KW-0547">Nucleotide-binding</keyword>
<evidence type="ECO:0000259" key="14">
    <source>
        <dbReference type="SMART" id="SM00709"/>
    </source>
</evidence>
<comment type="caution">
    <text evidence="15">The sequence shown here is derived from an EMBL/GenBank/DDBJ whole genome shotgun (WGS) entry which is preliminary data.</text>
</comment>
<dbReference type="NCBIfam" id="NF011100">
    <property type="entry name" value="PRK14527.1"/>
    <property type="match status" value="1"/>
</dbReference>
<dbReference type="NCBIfam" id="NF001381">
    <property type="entry name" value="PRK00279.1-3"/>
    <property type="match status" value="1"/>
</dbReference>
<reference evidence="15 16" key="1">
    <citation type="submission" date="2020-10" db="EMBL/GenBank/DDBJ databases">
        <authorList>
            <person name="Klimov P.B."/>
            <person name="Dyachkov S.M."/>
            <person name="Chetverikov P.E."/>
        </authorList>
    </citation>
    <scope>NUCLEOTIDE SEQUENCE [LARGE SCALE GENOMIC DNA]</scope>
    <source>
        <strain evidence="15">BMOC 18-1129-001#AD2665</strain>
        <tissue evidence="15">Entire mites</tissue>
    </source>
</reference>
<dbReference type="Gene3D" id="6.20.370.70">
    <property type="match status" value="1"/>
</dbReference>
<keyword evidence="3" id="KW-0808">Transferase</keyword>
<dbReference type="InterPro" id="IPR056180">
    <property type="entry name" value="ZPR1_jr_dom"/>
</dbReference>
<feature type="region of interest" description="Disordered" evidence="13">
    <location>
        <begin position="222"/>
        <end position="420"/>
    </location>
</feature>
<dbReference type="InterPro" id="IPR042451">
    <property type="entry name" value="ZPR1_A/B_dom"/>
</dbReference>
<dbReference type="HAMAP" id="MF_00235">
    <property type="entry name" value="Adenylate_kinase_Adk"/>
    <property type="match status" value="1"/>
</dbReference>
<feature type="region of interest" description="Disordered" evidence="13">
    <location>
        <begin position="1337"/>
        <end position="1373"/>
    </location>
</feature>
<feature type="compositionally biased region" description="Polar residues" evidence="13">
    <location>
        <begin position="389"/>
        <end position="399"/>
    </location>
</feature>
<dbReference type="Proteomes" id="UP000825002">
    <property type="component" value="Unassembled WGS sequence"/>
</dbReference>
<sequence length="1373" mass="153564">IYRRLLDDDRRYGLTCNLISLRVIPNLTPALVSPSLKEDQFAKLVCLLQDMLNNVNQTQRQKIKLGKMSITSEQFGRDWPYMGNMNRTNEATQQAQLGNHQVDVRVSSAGAYRHSLGGSSNNGGALGHKPSSPVMPTLNITAATPVNYGSTADVNDPTLYYGVSGTVVSNVHREDEEDEAHNNHGEDDFDPNDMVTGGRGKSNNSDDDDDDDLAMEIAAIIRSQQPSPSAIAFAKTPSPAAGNTGQQRQINTASLSASVSPSPSPAPALRMPSLRTTTASPTNDKQCRPPTLRLEKRRTSTSMEDVIRRMSISAAGTPASGKPSGGGGSGGGIGSMLLKVNSSVPARRHSDNTIQPPRILIAPSSPEHHSSVSSRSGSRFKLNLGGSGSNKLSTGSNNSTRRHSSVSSNEPPSSMPSMFLNSTSFKTKSSTNLGLDFLLSNRSMKRRYSTASMLGHHTQKKAEDLLETIGTASMKGMQTRTHQNTTMVQRMTYRRRLSYNTQSNRRKISKTPGGKLVYLYPKKPGSTASCGDCKNKLRGVVFARPRKLSQLSRRHKTVSRVYGGTKCINCVRQRIMRAFLIEEGRLVAKVIKQQQVGCLKMDELLRYQDSVRESLEQENQRLNELEAKHQLDKMVIQANKYYDKLKSIKMEMQLMRERSSQLHQKAQKIAGERLSQDLEKQKQRERKLLLEKHLEPVHLRASRQYARTQAGINSIFLGPPGAGKGTQAQRVKKEFQVCQLATGDMLRAEVASGSKLGARVKEIMNSGKLVDDDVVLDLISANLDRPDCANGFLLDGFPRNVTQAKMLDNLLEKRSTRLDSVIEFVVDDKLLVKRICGRLMHPASGRTYHEEFSPPKVPMRDDITNELLIKRSDDNPESLMKRLDVYHKQTVPLVDYYQKRNILYKVDASKKEEQVWTDIRAQLYKAKHKDSTLLFHDQTHNSTYIYSIMDTTETATTTSTTDEIQSLCMNCREQGTTRILLTSIPYFKEVAIMSFECKHCNTINNELQSVGEIQERGVRYKVKCHTDADLQRQIVKTEWSEIKVPEIDFEVKRQPGLVTTIEGIFDRAEAGLKQMLEMQPNMDDESKEKVKSFMVKMMRCKLAMDNFTLILDDPSGNGYVQSLQAPSIDPDLEIVHYQRTRDQNLLLGIPELEFNEQDEPIDRNQVMEFRTNCPECRAPCSTNMKLTEIPHFKEVILMATKCEACGHRTTEIKSGAGIDEKGVKVGIKIKDEQDLKKDVVKSDTCTVRVPELELEVVSASAGKYTTVEGVFEDTIQRLEKSYPYMFGDSAEEHVRAKLKNIFDGLKSPIGLTLILDDPTGNSYIEDADSIEQYERSFEQNEELGLNDMRTENYENTEPESSSNGGATTTNETT</sequence>
<feature type="compositionally biased region" description="Polar residues" evidence="13">
    <location>
        <begin position="275"/>
        <end position="284"/>
    </location>
</feature>
<evidence type="ECO:0000256" key="10">
    <source>
        <dbReference type="ARBA" id="ARBA00023274"/>
    </source>
</evidence>
<feature type="non-terminal residue" evidence="15">
    <location>
        <position position="1"/>
    </location>
</feature>
<evidence type="ECO:0000256" key="4">
    <source>
        <dbReference type="ARBA" id="ARBA00022723"/>
    </source>
</evidence>
<evidence type="ECO:0000256" key="1">
    <source>
        <dbReference type="ARBA" id="ARBA00008354"/>
    </source>
</evidence>
<feature type="domain" description="Zinc finger ZPR1-type" evidence="14">
    <location>
        <begin position="966"/>
        <end position="1122"/>
    </location>
</feature>
<evidence type="ECO:0000256" key="7">
    <source>
        <dbReference type="ARBA" id="ARBA00022777"/>
    </source>
</evidence>
<evidence type="ECO:0000256" key="6">
    <source>
        <dbReference type="ARBA" id="ARBA00022771"/>
    </source>
</evidence>
<dbReference type="NCBIfam" id="TIGR01351">
    <property type="entry name" value="adk"/>
    <property type="match status" value="1"/>
</dbReference>
<dbReference type="InterPro" id="IPR042452">
    <property type="entry name" value="ZPR1_Znf1/2"/>
</dbReference>
<dbReference type="Pfam" id="PF00406">
    <property type="entry name" value="ADK"/>
    <property type="match status" value="1"/>
</dbReference>
<evidence type="ECO:0000256" key="11">
    <source>
        <dbReference type="ARBA" id="ARBA00035227"/>
    </source>
</evidence>
<comment type="similarity">
    <text evidence="1">Belongs to the ZPR1 family.</text>
</comment>
<keyword evidence="7" id="KW-0418">Kinase</keyword>
<keyword evidence="10" id="KW-0687">Ribonucleoprotein</keyword>
<evidence type="ECO:0000313" key="15">
    <source>
        <dbReference type="EMBL" id="KAG9509029.1"/>
    </source>
</evidence>
<dbReference type="PROSITE" id="PS01145">
    <property type="entry name" value="RIBOSOMAL_L34E"/>
    <property type="match status" value="1"/>
</dbReference>
<keyword evidence="8" id="KW-0862">Zinc</keyword>
<feature type="compositionally biased region" description="Polar residues" evidence="13">
    <location>
        <begin position="241"/>
        <end position="252"/>
    </location>
</feature>
<evidence type="ECO:0000256" key="5">
    <source>
        <dbReference type="ARBA" id="ARBA00022741"/>
    </source>
</evidence>
<dbReference type="InterPro" id="IPR004457">
    <property type="entry name" value="Znf_ZPR1"/>
</dbReference>
<dbReference type="InterPro" id="IPR007862">
    <property type="entry name" value="Adenylate_kinase_lid-dom"/>
</dbReference>
<keyword evidence="6" id="KW-0863">Zinc-finger</keyword>
<dbReference type="Gene3D" id="2.20.25.420">
    <property type="entry name" value="ZPR1, zinc finger domain"/>
    <property type="match status" value="2"/>
</dbReference>
<name>A0ABQ7S6H0_9ACAR</name>
<keyword evidence="16" id="KW-1185">Reference proteome</keyword>
<dbReference type="InterPro" id="IPR040141">
    <property type="entry name" value="ZPR1"/>
</dbReference>
<dbReference type="Pfam" id="PF22794">
    <property type="entry name" value="jr-ZPR1"/>
    <property type="match status" value="2"/>
</dbReference>
<dbReference type="InterPro" id="IPR006259">
    <property type="entry name" value="Adenyl_kin_sub"/>
</dbReference>
<proteinExistence type="inferred from homology"/>
<feature type="compositionally biased region" description="Polar residues" evidence="13">
    <location>
        <begin position="1353"/>
        <end position="1373"/>
    </location>
</feature>
<evidence type="ECO:0000256" key="12">
    <source>
        <dbReference type="ARBA" id="ARBA00035333"/>
    </source>
</evidence>
<dbReference type="PRINTS" id="PR00094">
    <property type="entry name" value="ADENYLTKNASE"/>
</dbReference>
<organism evidence="15 16">
    <name type="scientific">Fragariocoptes setiger</name>
    <dbReference type="NCBI Taxonomy" id="1670756"/>
    <lineage>
        <taxon>Eukaryota</taxon>
        <taxon>Metazoa</taxon>
        <taxon>Ecdysozoa</taxon>
        <taxon>Arthropoda</taxon>
        <taxon>Chelicerata</taxon>
        <taxon>Arachnida</taxon>
        <taxon>Acari</taxon>
        <taxon>Acariformes</taxon>
        <taxon>Trombidiformes</taxon>
        <taxon>Prostigmata</taxon>
        <taxon>Eupodina</taxon>
        <taxon>Eriophyoidea</taxon>
        <taxon>Phytoptidae</taxon>
        <taxon>Fragariocoptes</taxon>
    </lineage>
</organism>
<gene>
    <name evidence="15" type="primary">ZPR1</name>
    <name evidence="15" type="ORF">GZH46_02461</name>
</gene>
<comment type="similarity">
    <text evidence="2">Belongs to the eukaryotic ribosomal protein eL34 family.</text>
</comment>
<dbReference type="Pfam" id="PF03367">
    <property type="entry name" value="Zn_ribbon_ZPR1"/>
    <property type="match status" value="2"/>
</dbReference>
<dbReference type="InterPro" id="IPR033690">
    <property type="entry name" value="Adenylat_kinase_CS"/>
</dbReference>
<keyword evidence="4" id="KW-0479">Metal-binding</keyword>
<evidence type="ECO:0000256" key="3">
    <source>
        <dbReference type="ARBA" id="ARBA00022679"/>
    </source>
</evidence>
<dbReference type="EMBL" id="JAIFTH010000724">
    <property type="protein sequence ID" value="KAG9509029.1"/>
    <property type="molecule type" value="Genomic_DNA"/>
</dbReference>
<dbReference type="NCBIfam" id="TIGR00310">
    <property type="entry name" value="ZPR1_znf"/>
    <property type="match status" value="2"/>
</dbReference>
<feature type="domain" description="Zinc finger ZPR1-type" evidence="14">
    <location>
        <begin position="1171"/>
        <end position="1326"/>
    </location>
</feature>
<dbReference type="InterPro" id="IPR027417">
    <property type="entry name" value="P-loop_NTPase"/>
</dbReference>
<protein>
    <recommendedName>
        <fullName evidence="11">Large ribosomal subunit protein eL34</fullName>
    </recommendedName>
    <alternativeName>
        <fullName evidence="12">60S ribosomal protein L34</fullName>
    </alternativeName>
</protein>
<dbReference type="PANTHER" id="PTHR10876">
    <property type="entry name" value="ZINC FINGER PROTEIN ZPR1"/>
    <property type="match status" value="1"/>
</dbReference>
<dbReference type="Pfam" id="PF01199">
    <property type="entry name" value="Ribosomal_L34e"/>
    <property type="match status" value="1"/>
</dbReference>
<evidence type="ECO:0000256" key="8">
    <source>
        <dbReference type="ARBA" id="ARBA00022833"/>
    </source>
</evidence>
<dbReference type="CDD" id="cd01428">
    <property type="entry name" value="ADK"/>
    <property type="match status" value="1"/>
</dbReference>
<dbReference type="SMART" id="SM00709">
    <property type="entry name" value="Zpr1"/>
    <property type="match status" value="2"/>
</dbReference>
<dbReference type="InterPro" id="IPR018065">
    <property type="entry name" value="Ribosomal_eL34_CS"/>
</dbReference>
<dbReference type="InterPro" id="IPR000850">
    <property type="entry name" value="Adenylat/UMP-CMP_kin"/>
</dbReference>
<evidence type="ECO:0000313" key="16">
    <source>
        <dbReference type="Proteomes" id="UP000825002"/>
    </source>
</evidence>
<evidence type="ECO:0000256" key="13">
    <source>
        <dbReference type="SAM" id="MobiDB-lite"/>
    </source>
</evidence>
<dbReference type="Gene3D" id="3.40.50.300">
    <property type="entry name" value="P-loop containing nucleotide triphosphate hydrolases"/>
    <property type="match status" value="1"/>
</dbReference>
<dbReference type="InterPro" id="IPR038562">
    <property type="entry name" value="Ribosomal_eL34_C_sf"/>
</dbReference>
<accession>A0ABQ7S6H0</accession>
<evidence type="ECO:0000256" key="9">
    <source>
        <dbReference type="ARBA" id="ARBA00022980"/>
    </source>
</evidence>
<feature type="compositionally biased region" description="Gly residues" evidence="13">
    <location>
        <begin position="323"/>
        <end position="334"/>
    </location>
</feature>
<feature type="compositionally biased region" description="Low complexity" evidence="13">
    <location>
        <begin position="253"/>
        <end position="274"/>
    </location>
</feature>
<dbReference type="InterPro" id="IPR008195">
    <property type="entry name" value="Ribosomal_eL34"/>
</dbReference>
<feature type="compositionally biased region" description="Low complexity" evidence="13">
    <location>
        <begin position="313"/>
        <end position="322"/>
    </location>
</feature>
<feature type="compositionally biased region" description="Low complexity" evidence="13">
    <location>
        <begin position="405"/>
        <end position="420"/>
    </location>
</feature>
<dbReference type="SUPFAM" id="SSF52540">
    <property type="entry name" value="P-loop containing nucleoside triphosphate hydrolases"/>
    <property type="match status" value="1"/>
</dbReference>
<dbReference type="Gene3D" id="6.20.340.10">
    <property type="match status" value="1"/>
</dbReference>
<keyword evidence="9" id="KW-0689">Ribosomal protein</keyword>
<dbReference type="PROSITE" id="PS00113">
    <property type="entry name" value="ADENYLATE_KINASE"/>
    <property type="match status" value="1"/>
</dbReference>